<keyword evidence="3" id="KW-1185">Reference proteome</keyword>
<protein>
    <submittedName>
        <fullName evidence="2">Uncharacterized protein</fullName>
    </submittedName>
</protein>
<name>A0A3P7QX20_DIBLA</name>
<sequence length="81" mass="9176">MTQERHDLAAKLALAEKDHQLANQQTQAYDEAFRGAQDALLAELRTELAKSQTALQAQTKETRSLRQQVDKLQLQLSDAER</sequence>
<proteinExistence type="predicted"/>
<dbReference type="AlphaFoldDB" id="A0A3P7QX20"/>
<evidence type="ECO:0000313" key="2">
    <source>
        <dbReference type="EMBL" id="VDN35356.1"/>
    </source>
</evidence>
<dbReference type="EMBL" id="UYRU01086907">
    <property type="protein sequence ID" value="VDN35356.1"/>
    <property type="molecule type" value="Genomic_DNA"/>
</dbReference>
<gene>
    <name evidence="2" type="ORF">DILT_LOCUS16754</name>
</gene>
<dbReference type="Proteomes" id="UP000281553">
    <property type="component" value="Unassembled WGS sequence"/>
</dbReference>
<reference evidence="2 3" key="1">
    <citation type="submission" date="2018-11" db="EMBL/GenBank/DDBJ databases">
        <authorList>
            <consortium name="Pathogen Informatics"/>
        </authorList>
    </citation>
    <scope>NUCLEOTIDE SEQUENCE [LARGE SCALE GENOMIC DNA]</scope>
</reference>
<evidence type="ECO:0000256" key="1">
    <source>
        <dbReference type="SAM" id="MobiDB-lite"/>
    </source>
</evidence>
<feature type="region of interest" description="Disordered" evidence="1">
    <location>
        <begin position="55"/>
        <end position="81"/>
    </location>
</feature>
<evidence type="ECO:0000313" key="3">
    <source>
        <dbReference type="Proteomes" id="UP000281553"/>
    </source>
</evidence>
<feature type="non-terminal residue" evidence="2">
    <location>
        <position position="81"/>
    </location>
</feature>
<organism evidence="2 3">
    <name type="scientific">Dibothriocephalus latus</name>
    <name type="common">Fish tapeworm</name>
    <name type="synonym">Diphyllobothrium latum</name>
    <dbReference type="NCBI Taxonomy" id="60516"/>
    <lineage>
        <taxon>Eukaryota</taxon>
        <taxon>Metazoa</taxon>
        <taxon>Spiralia</taxon>
        <taxon>Lophotrochozoa</taxon>
        <taxon>Platyhelminthes</taxon>
        <taxon>Cestoda</taxon>
        <taxon>Eucestoda</taxon>
        <taxon>Diphyllobothriidea</taxon>
        <taxon>Diphyllobothriidae</taxon>
        <taxon>Dibothriocephalus</taxon>
    </lineage>
</organism>
<accession>A0A3P7QX20</accession>